<protein>
    <submittedName>
        <fullName evidence="2">Uncharacterized protein</fullName>
    </submittedName>
</protein>
<keyword evidence="3" id="KW-1185">Reference proteome</keyword>
<dbReference type="OrthoDB" id="9971267at2"/>
<sequence>MLPTPFPPCLGDGSDGRDPSPEPYLDLGPDFRFASPGTREAWRTFKSASTEHLVVLKTVVGGLMSKRARRPELGETVVAISPDGQRLFFLLSSGKPVPYTDEAWGRFAAAQ</sequence>
<accession>A0A2Z3HCA7</accession>
<reference evidence="2 3" key="1">
    <citation type="submission" date="2018-01" db="EMBL/GenBank/DDBJ databases">
        <title>G. obscuriglobus.</title>
        <authorList>
            <person name="Franke J."/>
            <person name="Blomberg W."/>
            <person name="Selmecki A."/>
        </authorList>
    </citation>
    <scope>NUCLEOTIDE SEQUENCE [LARGE SCALE GENOMIC DNA]</scope>
    <source>
        <strain evidence="2 3">DSM 5831</strain>
    </source>
</reference>
<evidence type="ECO:0000313" key="2">
    <source>
        <dbReference type="EMBL" id="AWM39304.1"/>
    </source>
</evidence>
<proteinExistence type="predicted"/>
<dbReference type="Proteomes" id="UP000245802">
    <property type="component" value="Chromosome"/>
</dbReference>
<dbReference type="KEGG" id="gog:C1280_21475"/>
<dbReference type="AlphaFoldDB" id="A0A2Z3HCA7"/>
<feature type="region of interest" description="Disordered" evidence="1">
    <location>
        <begin position="1"/>
        <end position="28"/>
    </location>
</feature>
<evidence type="ECO:0000256" key="1">
    <source>
        <dbReference type="SAM" id="MobiDB-lite"/>
    </source>
</evidence>
<name>A0A2Z3HCA7_9BACT</name>
<dbReference type="EMBL" id="CP025958">
    <property type="protein sequence ID" value="AWM39304.1"/>
    <property type="molecule type" value="Genomic_DNA"/>
</dbReference>
<gene>
    <name evidence="2" type="ORF">C1280_21475</name>
</gene>
<evidence type="ECO:0000313" key="3">
    <source>
        <dbReference type="Proteomes" id="UP000245802"/>
    </source>
</evidence>
<dbReference type="RefSeq" id="WP_010038160.1">
    <property type="nucleotide sequence ID" value="NZ_CP025958.1"/>
</dbReference>
<organism evidence="2 3">
    <name type="scientific">Gemmata obscuriglobus</name>
    <dbReference type="NCBI Taxonomy" id="114"/>
    <lineage>
        <taxon>Bacteria</taxon>
        <taxon>Pseudomonadati</taxon>
        <taxon>Planctomycetota</taxon>
        <taxon>Planctomycetia</taxon>
        <taxon>Gemmatales</taxon>
        <taxon>Gemmataceae</taxon>
        <taxon>Gemmata</taxon>
    </lineage>
</organism>